<name>A0A5C5WG43_9BACT</name>
<evidence type="ECO:0000313" key="2">
    <source>
        <dbReference type="EMBL" id="TWT49738.1"/>
    </source>
</evidence>
<reference evidence="2 3" key="1">
    <citation type="submission" date="2019-02" db="EMBL/GenBank/DDBJ databases">
        <title>Deep-cultivation of Planctomycetes and their phenomic and genomic characterization uncovers novel biology.</title>
        <authorList>
            <person name="Wiegand S."/>
            <person name="Jogler M."/>
            <person name="Boedeker C."/>
            <person name="Pinto D."/>
            <person name="Vollmers J."/>
            <person name="Rivas-Marin E."/>
            <person name="Kohn T."/>
            <person name="Peeters S.H."/>
            <person name="Heuer A."/>
            <person name="Rast P."/>
            <person name="Oberbeckmann S."/>
            <person name="Bunk B."/>
            <person name="Jeske O."/>
            <person name="Meyerdierks A."/>
            <person name="Storesund J.E."/>
            <person name="Kallscheuer N."/>
            <person name="Luecker S."/>
            <person name="Lage O.M."/>
            <person name="Pohl T."/>
            <person name="Merkel B.J."/>
            <person name="Hornburger P."/>
            <person name="Mueller R.-W."/>
            <person name="Bruemmer F."/>
            <person name="Labrenz M."/>
            <person name="Spormann A.M."/>
            <person name="Op Den Camp H."/>
            <person name="Overmann J."/>
            <person name="Amann R."/>
            <person name="Jetten M.S.M."/>
            <person name="Mascher T."/>
            <person name="Medema M.H."/>
            <person name="Devos D.P."/>
            <person name="Kaster A.-K."/>
            <person name="Ovreas L."/>
            <person name="Rohde M."/>
            <person name="Galperin M.Y."/>
            <person name="Jogler C."/>
        </authorList>
    </citation>
    <scope>NUCLEOTIDE SEQUENCE [LARGE SCALE GENOMIC DNA]</scope>
    <source>
        <strain evidence="2 3">Pla22</strain>
    </source>
</reference>
<organism evidence="2 3">
    <name type="scientific">Rubripirellula amarantea</name>
    <dbReference type="NCBI Taxonomy" id="2527999"/>
    <lineage>
        <taxon>Bacteria</taxon>
        <taxon>Pseudomonadati</taxon>
        <taxon>Planctomycetota</taxon>
        <taxon>Planctomycetia</taxon>
        <taxon>Pirellulales</taxon>
        <taxon>Pirellulaceae</taxon>
        <taxon>Rubripirellula</taxon>
    </lineage>
</organism>
<sequence length="266" mass="27861">MNVTPRRSYRVNFPGGDGDSLAGIIDLPAGSGDAPSPVAVFSHCFTCNKDLKAIVRISRSLAEQGIAVLRFDMTGLGGSEGDFARTNFTSNCNDLRQAIRFASGEIGPVAALIGHSFGGAASLAVGSEFSAGSSLSAIITLAAPSDTAQLAKLLERMNPSIPRDGLGTVTIGGRTWSISKEMLDDFRSHDLPSLIGKIGLPTLVLHSPEDQTVGYDHAIRIMGLINPNASLVTLHGADHLLAKNADDLTYVSASIAAFVHRYAASQ</sequence>
<dbReference type="InterPro" id="IPR000073">
    <property type="entry name" value="AB_hydrolase_1"/>
</dbReference>
<dbReference type="PANTHER" id="PTHR42886">
    <property type="entry name" value="RE40534P-RELATED"/>
    <property type="match status" value="1"/>
</dbReference>
<accession>A0A5C5WG43</accession>
<dbReference type="RefSeq" id="WP_146517278.1">
    <property type="nucleotide sequence ID" value="NZ_SJPI01000003.1"/>
</dbReference>
<dbReference type="Pfam" id="PF12697">
    <property type="entry name" value="Abhydrolase_6"/>
    <property type="match status" value="1"/>
</dbReference>
<dbReference type="EMBL" id="SJPI01000003">
    <property type="protein sequence ID" value="TWT49738.1"/>
    <property type="molecule type" value="Genomic_DNA"/>
</dbReference>
<dbReference type="OrthoDB" id="9780269at2"/>
<protein>
    <submittedName>
        <fullName evidence="2">Alpha/beta hydrolase family protein</fullName>
    </submittedName>
</protein>
<evidence type="ECO:0000259" key="1">
    <source>
        <dbReference type="Pfam" id="PF12697"/>
    </source>
</evidence>
<dbReference type="PANTHER" id="PTHR42886:SF29">
    <property type="entry name" value="PUMMELIG, ISOFORM A"/>
    <property type="match status" value="1"/>
</dbReference>
<dbReference type="PRINTS" id="PR00111">
    <property type="entry name" value="ABHYDROLASE"/>
</dbReference>
<keyword evidence="2" id="KW-0378">Hydrolase</keyword>
<dbReference type="Proteomes" id="UP000316598">
    <property type="component" value="Unassembled WGS sequence"/>
</dbReference>
<feature type="domain" description="AB hydrolase-1" evidence="1">
    <location>
        <begin position="56"/>
        <end position="243"/>
    </location>
</feature>
<dbReference type="GO" id="GO:0016787">
    <property type="term" value="F:hydrolase activity"/>
    <property type="evidence" value="ECO:0007669"/>
    <property type="project" value="UniProtKB-KW"/>
</dbReference>
<keyword evidence="3" id="KW-1185">Reference proteome</keyword>
<proteinExistence type="predicted"/>
<dbReference type="AlphaFoldDB" id="A0A5C5WG43"/>
<dbReference type="Gene3D" id="3.40.50.1820">
    <property type="entry name" value="alpha/beta hydrolase"/>
    <property type="match status" value="1"/>
</dbReference>
<comment type="caution">
    <text evidence="2">The sequence shown here is derived from an EMBL/GenBank/DDBJ whole genome shotgun (WGS) entry which is preliminary data.</text>
</comment>
<gene>
    <name evidence="2" type="ORF">Pla22_49390</name>
</gene>
<evidence type="ECO:0000313" key="3">
    <source>
        <dbReference type="Proteomes" id="UP000316598"/>
    </source>
</evidence>
<dbReference type="SUPFAM" id="SSF53474">
    <property type="entry name" value="alpha/beta-Hydrolases"/>
    <property type="match status" value="1"/>
</dbReference>
<dbReference type="InterPro" id="IPR029058">
    <property type="entry name" value="AB_hydrolase_fold"/>
</dbReference>